<keyword evidence="5" id="KW-1185">Reference proteome</keyword>
<sequence length="451" mass="50602">MHESYKRWAPQVACSLEEAWQPPRAPQLGRPTDITPRSLEAVALAAAADTTARIRAASTCSTRTPSGVGRRSVSAVDDVSPEKTIRYGTPFVAAMPLTPLWPILPCMKPARSDSASPSRSQGLRQERDEAETLRRHKEDLQLELADLRKRLGQMQDLCSELQEDNAHLKKALAEREQGEASLRTVLQEERQRSEELGRTSQQVRQEMEQLRIKFGADFHHVEDLCKKLEMDKQHLRKALRQREQGEISLRSSIEEEQHARRDLVKERESLKLELRKMQQLQQKAVEAASLISSRRSSSTSSAISGSGMIEVDLTGELSEQVLQLSDLLTRAVIFIPLFLYFLMSAHRASVVPNVTDGIVKALSSKPLVTLGNLAFPIFVVHGPLGQVFYKKVIATKLFGGTMMALVGPQFFYAYLAIVLMSAWVLQKTFLSNKQVGTLSKDSVEKISQWFK</sequence>
<keyword evidence="3" id="KW-0812">Transmembrane</keyword>
<protein>
    <submittedName>
        <fullName evidence="4">Uncharacterized protein</fullName>
    </submittedName>
</protein>
<evidence type="ECO:0000313" key="4">
    <source>
        <dbReference type="EMBL" id="CAE7878937.1"/>
    </source>
</evidence>
<comment type="caution">
    <text evidence="4">The sequence shown here is derived from an EMBL/GenBank/DDBJ whole genome shotgun (WGS) entry which is preliminary data.</text>
</comment>
<evidence type="ECO:0000256" key="1">
    <source>
        <dbReference type="SAM" id="Coils"/>
    </source>
</evidence>
<organism evidence="4 5">
    <name type="scientific">Symbiodinium necroappetens</name>
    <dbReference type="NCBI Taxonomy" id="1628268"/>
    <lineage>
        <taxon>Eukaryota</taxon>
        <taxon>Sar</taxon>
        <taxon>Alveolata</taxon>
        <taxon>Dinophyceae</taxon>
        <taxon>Suessiales</taxon>
        <taxon>Symbiodiniaceae</taxon>
        <taxon>Symbiodinium</taxon>
    </lineage>
</organism>
<keyword evidence="3" id="KW-1133">Transmembrane helix</keyword>
<feature type="transmembrane region" description="Helical" evidence="3">
    <location>
        <begin position="409"/>
        <end position="425"/>
    </location>
</feature>
<name>A0A813ASX7_9DINO</name>
<reference evidence="4" key="1">
    <citation type="submission" date="2021-02" db="EMBL/GenBank/DDBJ databases">
        <authorList>
            <person name="Dougan E. K."/>
            <person name="Rhodes N."/>
            <person name="Thang M."/>
            <person name="Chan C."/>
        </authorList>
    </citation>
    <scope>NUCLEOTIDE SEQUENCE</scope>
</reference>
<feature type="transmembrane region" description="Helical" evidence="3">
    <location>
        <begin position="327"/>
        <end position="346"/>
    </location>
</feature>
<accession>A0A813ASX7</accession>
<feature type="compositionally biased region" description="Basic and acidic residues" evidence="2">
    <location>
        <begin position="124"/>
        <end position="134"/>
    </location>
</feature>
<dbReference type="EMBL" id="CAJNJA010063219">
    <property type="protein sequence ID" value="CAE7878937.1"/>
    <property type="molecule type" value="Genomic_DNA"/>
</dbReference>
<evidence type="ECO:0000313" key="5">
    <source>
        <dbReference type="Proteomes" id="UP000601435"/>
    </source>
</evidence>
<keyword evidence="3" id="KW-0472">Membrane</keyword>
<dbReference type="OrthoDB" id="445082at2759"/>
<gene>
    <name evidence="4" type="ORF">SNEC2469_LOCUS28765</name>
</gene>
<keyword evidence="1" id="KW-0175">Coiled coil</keyword>
<feature type="region of interest" description="Disordered" evidence="2">
    <location>
        <begin position="110"/>
        <end position="134"/>
    </location>
</feature>
<feature type="coiled-coil region" evidence="1">
    <location>
        <begin position="253"/>
        <end position="287"/>
    </location>
</feature>
<proteinExistence type="predicted"/>
<dbReference type="AlphaFoldDB" id="A0A813ASX7"/>
<evidence type="ECO:0000256" key="3">
    <source>
        <dbReference type="SAM" id="Phobius"/>
    </source>
</evidence>
<evidence type="ECO:0000256" key="2">
    <source>
        <dbReference type="SAM" id="MobiDB-lite"/>
    </source>
</evidence>
<dbReference type="Proteomes" id="UP000601435">
    <property type="component" value="Unassembled WGS sequence"/>
</dbReference>
<feature type="transmembrane region" description="Helical" evidence="3">
    <location>
        <begin position="367"/>
        <end position="389"/>
    </location>
</feature>